<comment type="caution">
    <text evidence="1">The sequence shown here is derived from an EMBL/GenBank/DDBJ whole genome shotgun (WGS) entry which is preliminary data.</text>
</comment>
<organism evidence="1">
    <name type="scientific">marine sediment metagenome</name>
    <dbReference type="NCBI Taxonomy" id="412755"/>
    <lineage>
        <taxon>unclassified sequences</taxon>
        <taxon>metagenomes</taxon>
        <taxon>ecological metagenomes</taxon>
    </lineage>
</organism>
<sequence>MIIWILESDSGVKLLYKSFLKTNADEDIVSGFLTAFHHFSMVEFNQSIDSIEMGGLRWVYILEPKYNLLFVAANTKKMKTEILKTRLNVIKNAFTKEFNQVWEKKGHNWDGNINIFLPFLQLIEDYYSQWEEVETLTQVADFFDILGVFQNIFIMLGKVIENRMYANSRKEVLNLVAEKYNSFKKREDYKKMPELSNISFSKESWFNIIDINLIKCDKEMVIRSLKYLLTQVVTVLKDVKGDNLCLKYFREEDLYGYIFNNMDLLNDLNLNKYLLELFLIL</sequence>
<protein>
    <submittedName>
        <fullName evidence="1">Uncharacterized protein</fullName>
    </submittedName>
</protein>
<accession>A0A0F9LEC8</accession>
<reference evidence="1" key="1">
    <citation type="journal article" date="2015" name="Nature">
        <title>Complex archaea that bridge the gap between prokaryotes and eukaryotes.</title>
        <authorList>
            <person name="Spang A."/>
            <person name="Saw J.H."/>
            <person name="Jorgensen S.L."/>
            <person name="Zaremba-Niedzwiedzka K."/>
            <person name="Martijn J."/>
            <person name="Lind A.E."/>
            <person name="van Eijk R."/>
            <person name="Schleper C."/>
            <person name="Guy L."/>
            <person name="Ettema T.J."/>
        </authorList>
    </citation>
    <scope>NUCLEOTIDE SEQUENCE</scope>
</reference>
<gene>
    <name evidence="1" type="ORF">LCGC14_1287460</name>
</gene>
<dbReference type="EMBL" id="LAZR01007385">
    <property type="protein sequence ID" value="KKM85596.1"/>
    <property type="molecule type" value="Genomic_DNA"/>
</dbReference>
<proteinExistence type="predicted"/>
<dbReference type="AlphaFoldDB" id="A0A0F9LEC8"/>
<name>A0A0F9LEC8_9ZZZZ</name>
<evidence type="ECO:0000313" key="1">
    <source>
        <dbReference type="EMBL" id="KKM85596.1"/>
    </source>
</evidence>